<dbReference type="GO" id="GO:0006355">
    <property type="term" value="P:regulation of DNA-templated transcription"/>
    <property type="evidence" value="ECO:0007669"/>
    <property type="project" value="InterPro"/>
</dbReference>
<proteinExistence type="predicted"/>
<evidence type="ECO:0000256" key="2">
    <source>
        <dbReference type="ARBA" id="ARBA00023242"/>
    </source>
</evidence>
<dbReference type="InterPro" id="IPR036600">
    <property type="entry name" value="PAH_sf"/>
</dbReference>
<reference evidence="3 5" key="1">
    <citation type="journal article" date="2011" name="Nature">
        <title>The Medicago genome provides insight into the evolution of rhizobial symbioses.</title>
        <authorList>
            <person name="Young N.D."/>
            <person name="Debelle F."/>
            <person name="Oldroyd G.E."/>
            <person name="Geurts R."/>
            <person name="Cannon S.B."/>
            <person name="Udvardi M.K."/>
            <person name="Benedito V.A."/>
            <person name="Mayer K.F."/>
            <person name="Gouzy J."/>
            <person name="Schoof H."/>
            <person name="Van de Peer Y."/>
            <person name="Proost S."/>
            <person name="Cook D.R."/>
            <person name="Meyers B.C."/>
            <person name="Spannagl M."/>
            <person name="Cheung F."/>
            <person name="De Mita S."/>
            <person name="Krishnakumar V."/>
            <person name="Gundlach H."/>
            <person name="Zhou S."/>
            <person name="Mudge J."/>
            <person name="Bharti A.K."/>
            <person name="Murray J.D."/>
            <person name="Naoumkina M.A."/>
            <person name="Rosen B."/>
            <person name="Silverstein K.A."/>
            <person name="Tang H."/>
            <person name="Rombauts S."/>
            <person name="Zhao P.X."/>
            <person name="Zhou P."/>
            <person name="Barbe V."/>
            <person name="Bardou P."/>
            <person name="Bechner M."/>
            <person name="Bellec A."/>
            <person name="Berger A."/>
            <person name="Berges H."/>
            <person name="Bidwell S."/>
            <person name="Bisseling T."/>
            <person name="Choisne N."/>
            <person name="Couloux A."/>
            <person name="Denny R."/>
            <person name="Deshpande S."/>
            <person name="Dai X."/>
            <person name="Doyle J.J."/>
            <person name="Dudez A.M."/>
            <person name="Farmer A.D."/>
            <person name="Fouteau S."/>
            <person name="Franken C."/>
            <person name="Gibelin C."/>
            <person name="Gish J."/>
            <person name="Goldstein S."/>
            <person name="Gonzalez A.J."/>
            <person name="Green P.J."/>
            <person name="Hallab A."/>
            <person name="Hartog M."/>
            <person name="Hua A."/>
            <person name="Humphray S.J."/>
            <person name="Jeong D.H."/>
            <person name="Jing Y."/>
            <person name="Jocker A."/>
            <person name="Kenton S.M."/>
            <person name="Kim D.J."/>
            <person name="Klee K."/>
            <person name="Lai H."/>
            <person name="Lang C."/>
            <person name="Lin S."/>
            <person name="Macmil S.L."/>
            <person name="Magdelenat G."/>
            <person name="Matthews L."/>
            <person name="McCorrison J."/>
            <person name="Monaghan E.L."/>
            <person name="Mun J.H."/>
            <person name="Najar F.Z."/>
            <person name="Nicholson C."/>
            <person name="Noirot C."/>
            <person name="O'Bleness M."/>
            <person name="Paule C.R."/>
            <person name="Poulain J."/>
            <person name="Prion F."/>
            <person name="Qin B."/>
            <person name="Qu C."/>
            <person name="Retzel E.F."/>
            <person name="Riddle C."/>
            <person name="Sallet E."/>
            <person name="Samain S."/>
            <person name="Samson N."/>
            <person name="Sanders I."/>
            <person name="Saurat O."/>
            <person name="Scarpelli C."/>
            <person name="Schiex T."/>
            <person name="Segurens B."/>
            <person name="Severin A.J."/>
            <person name="Sherrier D.J."/>
            <person name="Shi R."/>
            <person name="Sims S."/>
            <person name="Singer S.R."/>
            <person name="Sinharoy S."/>
            <person name="Sterck L."/>
            <person name="Viollet A."/>
            <person name="Wang B.B."/>
            <person name="Wang K."/>
            <person name="Wang M."/>
            <person name="Wang X."/>
            <person name="Warfsmann J."/>
            <person name="Weissenbach J."/>
            <person name="White D.D."/>
            <person name="White J.D."/>
            <person name="Wiley G.B."/>
            <person name="Wincker P."/>
            <person name="Xing Y."/>
            <person name="Yang L."/>
            <person name="Yao Z."/>
            <person name="Ying F."/>
            <person name="Zhai J."/>
            <person name="Zhou L."/>
            <person name="Zuber A."/>
            <person name="Denarie J."/>
            <person name="Dixon R.A."/>
            <person name="May G.D."/>
            <person name="Schwartz D.C."/>
            <person name="Rogers J."/>
            <person name="Quetier F."/>
            <person name="Town C.D."/>
            <person name="Roe B.A."/>
        </authorList>
    </citation>
    <scope>NUCLEOTIDE SEQUENCE [LARGE SCALE GENOMIC DNA]</scope>
    <source>
        <strain evidence="3">A17</strain>
        <strain evidence="4 5">cv. Jemalong A17</strain>
    </source>
</reference>
<evidence type="ECO:0000256" key="1">
    <source>
        <dbReference type="ARBA" id="ARBA00004123"/>
    </source>
</evidence>
<keyword evidence="5" id="KW-1185">Reference proteome</keyword>
<evidence type="ECO:0000313" key="5">
    <source>
        <dbReference type="Proteomes" id="UP000002051"/>
    </source>
</evidence>
<reference evidence="4" key="3">
    <citation type="submission" date="2015-04" db="UniProtKB">
        <authorList>
            <consortium name="EnsemblPlants"/>
        </authorList>
    </citation>
    <scope>IDENTIFICATION</scope>
    <source>
        <strain evidence="4">cv. Jemalong A17</strain>
    </source>
</reference>
<name>G7IEU0_MEDTR</name>
<dbReference type="InterPro" id="IPR003822">
    <property type="entry name" value="PAH"/>
</dbReference>
<reference evidence="3 5" key="2">
    <citation type="journal article" date="2014" name="BMC Genomics">
        <title>An improved genome release (version Mt4.0) for the model legume Medicago truncatula.</title>
        <authorList>
            <person name="Tang H."/>
            <person name="Krishnakumar V."/>
            <person name="Bidwell S."/>
            <person name="Rosen B."/>
            <person name="Chan A."/>
            <person name="Zhou S."/>
            <person name="Gentzbittel L."/>
            <person name="Childs K.L."/>
            <person name="Yandell M."/>
            <person name="Gundlach H."/>
            <person name="Mayer K.F."/>
            <person name="Schwartz D.C."/>
            <person name="Town C.D."/>
        </authorList>
    </citation>
    <scope>GENOME REANNOTATION</scope>
    <source>
        <strain evidence="4 5">cv. Jemalong A17</strain>
    </source>
</reference>
<sequence>MKFSGDSSRVGDDGAYDEFLKVMMDFQAQRIDTRGVTTRAKELFKGHTITLPFQLETTG</sequence>
<gene>
    <name evidence="3" type="ordered locus">MTR_1g106560</name>
</gene>
<dbReference type="GO" id="GO:0005634">
    <property type="term" value="C:nucleus"/>
    <property type="evidence" value="ECO:0007669"/>
    <property type="project" value="UniProtKB-SubCell"/>
</dbReference>
<dbReference type="HOGENOM" id="CLU_2964279_0_0_1"/>
<keyword evidence="2" id="KW-0539">Nucleus</keyword>
<comment type="subcellular location">
    <subcellularLocation>
        <location evidence="1">Nucleus</location>
    </subcellularLocation>
</comment>
<evidence type="ECO:0000313" key="4">
    <source>
        <dbReference type="EnsemblPlants" id="AES62741"/>
    </source>
</evidence>
<dbReference type="Gene3D" id="1.20.1160.11">
    <property type="entry name" value="Paired amphipathic helix"/>
    <property type="match status" value="1"/>
</dbReference>
<dbReference type="PaxDb" id="3880-AES62741"/>
<dbReference type="SUPFAM" id="SSF47762">
    <property type="entry name" value="PAH2 domain"/>
    <property type="match status" value="1"/>
</dbReference>
<dbReference type="Proteomes" id="UP000002051">
    <property type="component" value="Unassembled WGS sequence"/>
</dbReference>
<evidence type="ECO:0000313" key="3">
    <source>
        <dbReference type="EMBL" id="AES62741.1"/>
    </source>
</evidence>
<dbReference type="AlphaFoldDB" id="G7IEU0"/>
<dbReference type="EnsemblPlants" id="AES62741">
    <property type="protein sequence ID" value="AES62741"/>
    <property type="gene ID" value="MTR_1g106560"/>
</dbReference>
<accession>G7IEU0</accession>
<dbReference type="STRING" id="3880.G7IEU0"/>
<protein>
    <submittedName>
        <fullName evidence="3">Paired amphipathic helix protein</fullName>
    </submittedName>
</protein>
<dbReference type="EMBL" id="CM001217">
    <property type="protein sequence ID" value="AES62741.1"/>
    <property type="molecule type" value="Genomic_DNA"/>
</dbReference>
<dbReference type="Pfam" id="PF02671">
    <property type="entry name" value="PAH"/>
    <property type="match status" value="1"/>
</dbReference>
<organism evidence="3 5">
    <name type="scientific">Medicago truncatula</name>
    <name type="common">Barrel medic</name>
    <name type="synonym">Medicago tribuloides</name>
    <dbReference type="NCBI Taxonomy" id="3880"/>
    <lineage>
        <taxon>Eukaryota</taxon>
        <taxon>Viridiplantae</taxon>
        <taxon>Streptophyta</taxon>
        <taxon>Embryophyta</taxon>
        <taxon>Tracheophyta</taxon>
        <taxon>Spermatophyta</taxon>
        <taxon>Magnoliopsida</taxon>
        <taxon>eudicotyledons</taxon>
        <taxon>Gunneridae</taxon>
        <taxon>Pentapetalae</taxon>
        <taxon>rosids</taxon>
        <taxon>fabids</taxon>
        <taxon>Fabales</taxon>
        <taxon>Fabaceae</taxon>
        <taxon>Papilionoideae</taxon>
        <taxon>50 kb inversion clade</taxon>
        <taxon>NPAAA clade</taxon>
        <taxon>Hologalegina</taxon>
        <taxon>IRL clade</taxon>
        <taxon>Trifolieae</taxon>
        <taxon>Medicago</taxon>
    </lineage>
</organism>